<organism evidence="2 3">
    <name type="scientific">Reyranella humidisoli</name>
    <dbReference type="NCBI Taxonomy" id="2849149"/>
    <lineage>
        <taxon>Bacteria</taxon>
        <taxon>Pseudomonadati</taxon>
        <taxon>Pseudomonadota</taxon>
        <taxon>Alphaproteobacteria</taxon>
        <taxon>Hyphomicrobiales</taxon>
        <taxon>Reyranellaceae</taxon>
        <taxon>Reyranella</taxon>
    </lineage>
</organism>
<dbReference type="CDD" id="cd01038">
    <property type="entry name" value="Endonuclease_DUF559"/>
    <property type="match status" value="1"/>
</dbReference>
<dbReference type="RefSeq" id="WP_216964645.1">
    <property type="nucleotide sequence ID" value="NZ_JAHOPB010000002.1"/>
</dbReference>
<dbReference type="InterPro" id="IPR007569">
    <property type="entry name" value="DUF559"/>
</dbReference>
<dbReference type="PANTHER" id="PTHR38590:SF1">
    <property type="entry name" value="BLL0828 PROTEIN"/>
    <property type="match status" value="1"/>
</dbReference>
<dbReference type="PANTHER" id="PTHR38590">
    <property type="entry name" value="BLL0828 PROTEIN"/>
    <property type="match status" value="1"/>
</dbReference>
<evidence type="ECO:0000313" key="3">
    <source>
        <dbReference type="Proteomes" id="UP000727907"/>
    </source>
</evidence>
<evidence type="ECO:0000259" key="1">
    <source>
        <dbReference type="Pfam" id="PF04480"/>
    </source>
</evidence>
<comment type="caution">
    <text evidence="2">The sequence shown here is derived from an EMBL/GenBank/DDBJ whole genome shotgun (WGS) entry which is preliminary data.</text>
</comment>
<sequence length="126" mass="14543">MQDEATARARELRRDGSRAERICWELLRGRRLNGFKFRRQHSIGPYFADFACISLKIVIEIDGDHHAFQVETDNRRTAAMEQDGWRVLRFWANQVVENPEGIWTEIEQALLASAPHLASPPRGRGT</sequence>
<dbReference type="EMBL" id="JAHOPB010000002">
    <property type="protein sequence ID" value="MBU8876115.1"/>
    <property type="molecule type" value="Genomic_DNA"/>
</dbReference>
<dbReference type="Pfam" id="PF04480">
    <property type="entry name" value="DUF559"/>
    <property type="match status" value="1"/>
</dbReference>
<feature type="domain" description="DUF559" evidence="1">
    <location>
        <begin position="5"/>
        <end position="110"/>
    </location>
</feature>
<gene>
    <name evidence="2" type="ORF">KQ910_20250</name>
</gene>
<keyword evidence="3" id="KW-1185">Reference proteome</keyword>
<name>A0ABS6IP22_9HYPH</name>
<dbReference type="InterPro" id="IPR047216">
    <property type="entry name" value="Endonuclease_DUF559_bact"/>
</dbReference>
<reference evidence="2 3" key="1">
    <citation type="submission" date="2021-06" db="EMBL/GenBank/DDBJ databases">
        <authorList>
            <person name="Lee D.H."/>
        </authorList>
    </citation>
    <scope>NUCLEOTIDE SEQUENCE [LARGE SCALE GENOMIC DNA]</scope>
    <source>
        <strain evidence="2 3">MMS21-HV4-11</strain>
    </source>
</reference>
<dbReference type="Proteomes" id="UP000727907">
    <property type="component" value="Unassembled WGS sequence"/>
</dbReference>
<accession>A0ABS6IP22</accession>
<evidence type="ECO:0000313" key="2">
    <source>
        <dbReference type="EMBL" id="MBU8876115.1"/>
    </source>
</evidence>
<proteinExistence type="predicted"/>
<protein>
    <submittedName>
        <fullName evidence="2">DUF559 domain-containing protein</fullName>
    </submittedName>
</protein>